<evidence type="ECO:0000256" key="1">
    <source>
        <dbReference type="SAM" id="MobiDB-lite"/>
    </source>
</evidence>
<proteinExistence type="predicted"/>
<accession>A0ABT0U4J6</accession>
<keyword evidence="3" id="KW-1185">Reference proteome</keyword>
<dbReference type="EMBL" id="JAMQBK010000039">
    <property type="protein sequence ID" value="MCM2371857.1"/>
    <property type="molecule type" value="Genomic_DNA"/>
</dbReference>
<feature type="compositionally biased region" description="Basic and acidic residues" evidence="1">
    <location>
        <begin position="199"/>
        <end position="214"/>
    </location>
</feature>
<protein>
    <submittedName>
        <fullName evidence="2">Uncharacterized protein</fullName>
    </submittedName>
</protein>
<feature type="region of interest" description="Disordered" evidence="1">
    <location>
        <begin position="180"/>
        <end position="227"/>
    </location>
</feature>
<organism evidence="2 3">
    <name type="scientific">Aporhodopirellula aestuarii</name>
    <dbReference type="NCBI Taxonomy" id="2950107"/>
    <lineage>
        <taxon>Bacteria</taxon>
        <taxon>Pseudomonadati</taxon>
        <taxon>Planctomycetota</taxon>
        <taxon>Planctomycetia</taxon>
        <taxon>Pirellulales</taxon>
        <taxon>Pirellulaceae</taxon>
        <taxon>Aporhodopirellula</taxon>
    </lineage>
</organism>
<reference evidence="2 3" key="1">
    <citation type="journal article" date="2022" name="Syst. Appl. Microbiol.">
        <title>Rhodopirellula aestuarii sp. nov., a novel member of the genus Rhodopirellula isolated from brackish sediments collected in the Tagus River estuary, Portugal.</title>
        <authorList>
            <person name="Vitorino I.R."/>
            <person name="Klimek D."/>
            <person name="Calusinska M."/>
            <person name="Lobo-da-Cunha A."/>
            <person name="Vasconcelos V."/>
            <person name="Lage O.M."/>
        </authorList>
    </citation>
    <scope>NUCLEOTIDE SEQUENCE [LARGE SCALE GENOMIC DNA]</scope>
    <source>
        <strain evidence="2 3">ICT_H3.1</strain>
    </source>
</reference>
<dbReference type="Proteomes" id="UP001202961">
    <property type="component" value="Unassembled WGS sequence"/>
</dbReference>
<gene>
    <name evidence="2" type="ORF">NB063_14705</name>
</gene>
<evidence type="ECO:0000313" key="3">
    <source>
        <dbReference type="Proteomes" id="UP001202961"/>
    </source>
</evidence>
<evidence type="ECO:0000313" key="2">
    <source>
        <dbReference type="EMBL" id="MCM2371857.1"/>
    </source>
</evidence>
<dbReference type="RefSeq" id="WP_250929490.1">
    <property type="nucleotide sequence ID" value="NZ_JAMQBK010000039.1"/>
</dbReference>
<comment type="caution">
    <text evidence="2">The sequence shown here is derived from an EMBL/GenBank/DDBJ whole genome shotgun (WGS) entry which is preliminary data.</text>
</comment>
<sequence length="290" mass="33347">MHNGISGLGPVMLLECFGSEQLHLPVPLSLQGALQFSADGNLEYLDVDLKRHKVIASYAELGVGDRLGEAMVAELVRVDLAWVELNRWVRTDTWKRPPTPPTLHVLRDDEGSEREILKPSGDRYTGRPPLTAEQKVACWLHDRGFLHCRNWPGAMDAHPELKAVQQLSIAWEWLDADGSHPNHESRINQDVTQDAPNQEMEREQLGKAEPEPRQKPKRNWNSLREETKDNLMRRKDWRTWRKKHSNRKIAAYAKAKNIPTDEISTMRKAIRNADAYVNRYEVIGFQTDPK</sequence>
<name>A0ABT0U4J6_9BACT</name>